<dbReference type="STRING" id="1231623.Tasa_017_086"/>
<keyword evidence="2" id="KW-0378">Hydrolase</keyword>
<dbReference type="EMBL" id="BALE01000017">
    <property type="protein sequence ID" value="GAN54203.1"/>
    <property type="molecule type" value="Genomic_DNA"/>
</dbReference>
<keyword evidence="2" id="KW-0031">Aminopeptidase</keyword>
<gene>
    <name evidence="2" type="ORF">Tasa_017_086</name>
</gene>
<dbReference type="InterPro" id="IPR050659">
    <property type="entry name" value="Peptidase_M24B"/>
</dbReference>
<keyword evidence="2" id="KW-0645">Protease</keyword>
<dbReference type="OrthoDB" id="8418909at2"/>
<keyword evidence="3" id="KW-1185">Reference proteome</keyword>
<dbReference type="CDD" id="cd01066">
    <property type="entry name" value="APP_MetAP"/>
    <property type="match status" value="1"/>
</dbReference>
<dbReference type="Gene3D" id="3.90.230.10">
    <property type="entry name" value="Creatinase/methionine aminopeptidase superfamily"/>
    <property type="match status" value="1"/>
</dbReference>
<organism evidence="2 3">
    <name type="scientific">Tanticharoenia sakaeratensis NBRC 103193</name>
    <dbReference type="NCBI Taxonomy" id="1231623"/>
    <lineage>
        <taxon>Bacteria</taxon>
        <taxon>Pseudomonadati</taxon>
        <taxon>Pseudomonadota</taxon>
        <taxon>Alphaproteobacteria</taxon>
        <taxon>Acetobacterales</taxon>
        <taxon>Acetobacteraceae</taxon>
        <taxon>Tanticharoenia</taxon>
    </lineage>
</organism>
<protein>
    <submittedName>
        <fullName evidence="2">Methionine aminopeptidase</fullName>
    </submittedName>
</protein>
<dbReference type="Proteomes" id="UP000032679">
    <property type="component" value="Unassembled WGS sequence"/>
</dbReference>
<accession>A0A0D6MLL1</accession>
<dbReference type="PANTHER" id="PTHR46112">
    <property type="entry name" value="AMINOPEPTIDASE"/>
    <property type="match status" value="1"/>
</dbReference>
<proteinExistence type="predicted"/>
<dbReference type="GO" id="GO:0004177">
    <property type="term" value="F:aminopeptidase activity"/>
    <property type="evidence" value="ECO:0007669"/>
    <property type="project" value="UniProtKB-KW"/>
</dbReference>
<dbReference type="SUPFAM" id="SSF55920">
    <property type="entry name" value="Creatinase/aminopeptidase"/>
    <property type="match status" value="1"/>
</dbReference>
<evidence type="ECO:0000313" key="3">
    <source>
        <dbReference type="Proteomes" id="UP000032679"/>
    </source>
</evidence>
<dbReference type="Pfam" id="PF00557">
    <property type="entry name" value="Peptidase_M24"/>
    <property type="match status" value="1"/>
</dbReference>
<dbReference type="InterPro" id="IPR036005">
    <property type="entry name" value="Creatinase/aminopeptidase-like"/>
</dbReference>
<reference evidence="2 3" key="1">
    <citation type="submission" date="2012-10" db="EMBL/GenBank/DDBJ databases">
        <title>Genome sequencing of Tanticharoenia sakaeratensis NBRC 103193.</title>
        <authorList>
            <person name="Azuma Y."/>
            <person name="Hadano H."/>
            <person name="Hirakawa H."/>
            <person name="Matsushita K."/>
        </authorList>
    </citation>
    <scope>NUCLEOTIDE SEQUENCE [LARGE SCALE GENOMIC DNA]</scope>
    <source>
        <strain evidence="2 3">NBRC 103193</strain>
    </source>
</reference>
<evidence type="ECO:0000313" key="2">
    <source>
        <dbReference type="EMBL" id="GAN54203.1"/>
    </source>
</evidence>
<feature type="domain" description="Peptidase M24" evidence="1">
    <location>
        <begin position="15"/>
        <end position="227"/>
    </location>
</feature>
<dbReference type="InterPro" id="IPR000994">
    <property type="entry name" value="Pept_M24"/>
</dbReference>
<sequence length="239" mass="25966">MQTVPCPRIPTDLDAYRAAQDIARTVLRDIAGFMTPESSEASLHTACHELMLKHGASGFWGNTPAFVLAGDRLRLSVFDSSYTPSETPIGPDAMVTIDVGPRIGTIFGDSARTYFLRGGQVVDAETAGTEQAAGMALQRALHADFIKIVTPSMTFAELHSIMAAKIRDAGYENLDLLDAYGHSLATDPADFAIIDAKNAQTFGSVTYFTFEPHIARIGSPLACKYEEVYYFEGDTVRML</sequence>
<evidence type="ECO:0000259" key="1">
    <source>
        <dbReference type="Pfam" id="PF00557"/>
    </source>
</evidence>
<dbReference type="RefSeq" id="WP_048848740.1">
    <property type="nucleotide sequence ID" value="NZ_BALE01000017.1"/>
</dbReference>
<dbReference type="AlphaFoldDB" id="A0A0D6MLL1"/>
<comment type="caution">
    <text evidence="2">The sequence shown here is derived from an EMBL/GenBank/DDBJ whole genome shotgun (WGS) entry which is preliminary data.</text>
</comment>
<name>A0A0D6MLL1_9PROT</name>
<dbReference type="PANTHER" id="PTHR46112:SF2">
    <property type="entry name" value="XAA-PRO AMINOPEPTIDASE P-RELATED"/>
    <property type="match status" value="1"/>
</dbReference>